<dbReference type="CDD" id="cd02908">
    <property type="entry name" value="Macro_OAADPr_deacetylase"/>
    <property type="match status" value="1"/>
</dbReference>
<dbReference type="EMBL" id="JACETU010000007">
    <property type="protein sequence ID" value="KAF7424376.1"/>
    <property type="molecule type" value="Genomic_DNA"/>
</dbReference>
<sequence>MIALKDIPTIRQLYRTSALSIAKTRRYPLIEAHLDRISLLQGDITKVQVDAIVNAANRSLLASILVDGAIHDAAGPKLLAECRPLNGCETGGAKITKGYDLPALHVIHAVGPIYDSNDVETKESQLASCYLNSLEIAVNNSLKTIAFPCISTGIYGYPIEDATHVVLDVVRKFCDTETGKELDRIIFVVWSNTDRALYEKLLSEYFPSDSE</sequence>
<dbReference type="InterPro" id="IPR002589">
    <property type="entry name" value="Macro_dom"/>
</dbReference>
<dbReference type="InterPro" id="IPR043472">
    <property type="entry name" value="Macro_dom-like"/>
</dbReference>
<dbReference type="VEuPathDB" id="FungiDB:PC9H_009683"/>
<evidence type="ECO:0000313" key="3">
    <source>
        <dbReference type="Proteomes" id="UP000623687"/>
    </source>
</evidence>
<evidence type="ECO:0000313" key="2">
    <source>
        <dbReference type="EMBL" id="KAF7424376.1"/>
    </source>
</evidence>
<dbReference type="SMART" id="SM00506">
    <property type="entry name" value="A1pp"/>
    <property type="match status" value="1"/>
</dbReference>
<reference evidence="2" key="1">
    <citation type="submission" date="2019-07" db="EMBL/GenBank/DDBJ databases">
        <authorList>
            <person name="Palmer J.M."/>
        </authorList>
    </citation>
    <scope>NUCLEOTIDE SEQUENCE</scope>
    <source>
        <strain evidence="2">PC9</strain>
    </source>
</reference>
<organism evidence="2 3">
    <name type="scientific">Pleurotus ostreatus</name>
    <name type="common">Oyster mushroom</name>
    <name type="synonym">White-rot fungus</name>
    <dbReference type="NCBI Taxonomy" id="5322"/>
    <lineage>
        <taxon>Eukaryota</taxon>
        <taxon>Fungi</taxon>
        <taxon>Dikarya</taxon>
        <taxon>Basidiomycota</taxon>
        <taxon>Agaricomycotina</taxon>
        <taxon>Agaricomycetes</taxon>
        <taxon>Agaricomycetidae</taxon>
        <taxon>Agaricales</taxon>
        <taxon>Pleurotineae</taxon>
        <taxon>Pleurotaceae</taxon>
        <taxon>Pleurotus</taxon>
    </lineage>
</organism>
<accession>A0A8H7DSB0</accession>
<dbReference type="AlphaFoldDB" id="A0A8H7DSB0"/>
<dbReference type="PANTHER" id="PTHR11106:SF27">
    <property type="entry name" value="MACRO DOMAIN-CONTAINING PROTEIN"/>
    <property type="match status" value="1"/>
</dbReference>
<dbReference type="RefSeq" id="XP_036628570.1">
    <property type="nucleotide sequence ID" value="XM_036779181.1"/>
</dbReference>
<dbReference type="Gene3D" id="3.40.220.10">
    <property type="entry name" value="Leucine Aminopeptidase, subunit E, domain 1"/>
    <property type="match status" value="1"/>
</dbReference>
<name>A0A8H7DSB0_PLEOS</name>
<dbReference type="Pfam" id="PF01661">
    <property type="entry name" value="Macro"/>
    <property type="match status" value="1"/>
</dbReference>
<comment type="caution">
    <text evidence="2">The sequence shown here is derived from an EMBL/GenBank/DDBJ whole genome shotgun (WGS) entry which is preliminary data.</text>
</comment>
<protein>
    <recommendedName>
        <fullName evidence="1">Macro domain-containing protein</fullName>
    </recommendedName>
</protein>
<dbReference type="PROSITE" id="PS51154">
    <property type="entry name" value="MACRO"/>
    <property type="match status" value="1"/>
</dbReference>
<dbReference type="PANTHER" id="PTHR11106">
    <property type="entry name" value="GANGLIOSIDE INDUCED DIFFERENTIATION ASSOCIATED PROTEIN 2-RELATED"/>
    <property type="match status" value="1"/>
</dbReference>
<evidence type="ECO:0000259" key="1">
    <source>
        <dbReference type="PROSITE" id="PS51154"/>
    </source>
</evidence>
<proteinExistence type="predicted"/>
<dbReference type="GeneID" id="59379501"/>
<gene>
    <name evidence="2" type="ORF">PC9H_009683</name>
</gene>
<dbReference type="SUPFAM" id="SSF52949">
    <property type="entry name" value="Macro domain-like"/>
    <property type="match status" value="1"/>
</dbReference>
<keyword evidence="3" id="KW-1185">Reference proteome</keyword>
<dbReference type="OrthoDB" id="6077599at2759"/>
<dbReference type="Proteomes" id="UP000623687">
    <property type="component" value="Unassembled WGS sequence"/>
</dbReference>
<feature type="domain" description="Macro" evidence="1">
    <location>
        <begin position="24"/>
        <end position="206"/>
    </location>
</feature>